<dbReference type="Pfam" id="PF13456">
    <property type="entry name" value="RVT_3"/>
    <property type="match status" value="1"/>
</dbReference>
<accession>A0A2K3MNN9</accession>
<dbReference type="Gene3D" id="3.30.420.10">
    <property type="entry name" value="Ribonuclease H-like superfamily/Ribonuclease H"/>
    <property type="match status" value="1"/>
</dbReference>
<dbReference type="GO" id="GO:0004523">
    <property type="term" value="F:RNA-DNA hybrid ribonuclease activity"/>
    <property type="evidence" value="ECO:0007669"/>
    <property type="project" value="InterPro"/>
</dbReference>
<dbReference type="CDD" id="cd06222">
    <property type="entry name" value="RNase_H_like"/>
    <property type="match status" value="1"/>
</dbReference>
<dbReference type="PANTHER" id="PTHR47723:SF13">
    <property type="entry name" value="PUTATIVE-RELATED"/>
    <property type="match status" value="1"/>
</dbReference>
<dbReference type="AlphaFoldDB" id="A0A2K3MNN9"/>
<comment type="caution">
    <text evidence="2">The sequence shown here is derived from an EMBL/GenBank/DDBJ whole genome shotgun (WGS) entry which is preliminary data.</text>
</comment>
<dbReference type="InterPro" id="IPR012337">
    <property type="entry name" value="RNaseH-like_sf"/>
</dbReference>
<dbReference type="GO" id="GO:0003676">
    <property type="term" value="F:nucleic acid binding"/>
    <property type="evidence" value="ECO:0007669"/>
    <property type="project" value="InterPro"/>
</dbReference>
<dbReference type="Proteomes" id="UP000236291">
    <property type="component" value="Unassembled WGS sequence"/>
</dbReference>
<feature type="domain" description="RNase H type-1" evidence="1">
    <location>
        <begin position="45"/>
        <end position="158"/>
    </location>
</feature>
<gene>
    <name evidence="2" type="ORF">L195_g015531</name>
</gene>
<dbReference type="InterPro" id="IPR053151">
    <property type="entry name" value="RNase_H-like"/>
</dbReference>
<dbReference type="InterPro" id="IPR002156">
    <property type="entry name" value="RNaseH_domain"/>
</dbReference>
<dbReference type="InterPro" id="IPR044730">
    <property type="entry name" value="RNase_H-like_dom_plant"/>
</dbReference>
<dbReference type="EMBL" id="ASHM01010548">
    <property type="protein sequence ID" value="PNX92395.1"/>
    <property type="molecule type" value="Genomic_DNA"/>
</dbReference>
<protein>
    <submittedName>
        <fullName evidence="2">Ribonuclease H</fullName>
    </submittedName>
</protein>
<reference evidence="2 3" key="1">
    <citation type="journal article" date="2014" name="Am. J. Bot.">
        <title>Genome assembly and annotation for red clover (Trifolium pratense; Fabaceae).</title>
        <authorList>
            <person name="Istvanek J."/>
            <person name="Jaros M."/>
            <person name="Krenek A."/>
            <person name="Repkova J."/>
        </authorList>
    </citation>
    <scope>NUCLEOTIDE SEQUENCE [LARGE SCALE GENOMIC DNA]</scope>
    <source>
        <strain evidence="3">cv. Tatra</strain>
        <tissue evidence="2">Young leaves</tissue>
    </source>
</reference>
<sequence length="196" mass="21780">MIYHISKQGETYKNVMSAIEKVEQRDRVLSYIQWKLPVGNYVKLNTDGASKEGRNAGCGGVIRGNQGERLGGFAKGVGNCSAFVAELWGVLEGLLLAKRLGFSNVELSIDSHVVVHVVSSGRHQGDGGYSIIKKIRRLLRLDWNIKISHEYRELNKCAVGCKLDHDVIFYEACPTKIRDILLVDEQGITSPRLIVV</sequence>
<evidence type="ECO:0000313" key="3">
    <source>
        <dbReference type="Proteomes" id="UP000236291"/>
    </source>
</evidence>
<dbReference type="InterPro" id="IPR036397">
    <property type="entry name" value="RNaseH_sf"/>
</dbReference>
<dbReference type="SUPFAM" id="SSF53098">
    <property type="entry name" value="Ribonuclease H-like"/>
    <property type="match status" value="1"/>
</dbReference>
<reference evidence="2 3" key="2">
    <citation type="journal article" date="2017" name="Front. Plant Sci.">
        <title>Gene Classification and Mining of Molecular Markers Useful in Red Clover (Trifolium pratense) Breeding.</title>
        <authorList>
            <person name="Istvanek J."/>
            <person name="Dluhosova J."/>
            <person name="Dluhos P."/>
            <person name="Patkova L."/>
            <person name="Nedelnik J."/>
            <person name="Repkova J."/>
        </authorList>
    </citation>
    <scope>NUCLEOTIDE SEQUENCE [LARGE SCALE GENOMIC DNA]</scope>
    <source>
        <strain evidence="3">cv. Tatra</strain>
        <tissue evidence="2">Young leaves</tissue>
    </source>
</reference>
<name>A0A2K3MNN9_TRIPR</name>
<proteinExistence type="predicted"/>
<evidence type="ECO:0000313" key="2">
    <source>
        <dbReference type="EMBL" id="PNX92395.1"/>
    </source>
</evidence>
<dbReference type="PANTHER" id="PTHR47723">
    <property type="entry name" value="OS05G0353850 PROTEIN"/>
    <property type="match status" value="1"/>
</dbReference>
<evidence type="ECO:0000259" key="1">
    <source>
        <dbReference type="Pfam" id="PF13456"/>
    </source>
</evidence>
<organism evidence="2 3">
    <name type="scientific">Trifolium pratense</name>
    <name type="common">Red clover</name>
    <dbReference type="NCBI Taxonomy" id="57577"/>
    <lineage>
        <taxon>Eukaryota</taxon>
        <taxon>Viridiplantae</taxon>
        <taxon>Streptophyta</taxon>
        <taxon>Embryophyta</taxon>
        <taxon>Tracheophyta</taxon>
        <taxon>Spermatophyta</taxon>
        <taxon>Magnoliopsida</taxon>
        <taxon>eudicotyledons</taxon>
        <taxon>Gunneridae</taxon>
        <taxon>Pentapetalae</taxon>
        <taxon>rosids</taxon>
        <taxon>fabids</taxon>
        <taxon>Fabales</taxon>
        <taxon>Fabaceae</taxon>
        <taxon>Papilionoideae</taxon>
        <taxon>50 kb inversion clade</taxon>
        <taxon>NPAAA clade</taxon>
        <taxon>Hologalegina</taxon>
        <taxon>IRL clade</taxon>
        <taxon>Trifolieae</taxon>
        <taxon>Trifolium</taxon>
    </lineage>
</organism>